<gene>
    <name evidence="2" type="ORF">ANCCAN_02434</name>
</gene>
<dbReference type="EMBL" id="JOJR01000013">
    <property type="protein sequence ID" value="RCN51483.1"/>
    <property type="molecule type" value="Genomic_DNA"/>
</dbReference>
<reference evidence="2 3" key="1">
    <citation type="submission" date="2014-10" db="EMBL/GenBank/DDBJ databases">
        <title>Draft genome of the hookworm Ancylostoma caninum.</title>
        <authorList>
            <person name="Mitreva M."/>
        </authorList>
    </citation>
    <scope>NUCLEOTIDE SEQUENCE [LARGE SCALE GENOMIC DNA]</scope>
    <source>
        <strain evidence="2 3">Baltimore</strain>
    </source>
</reference>
<dbReference type="AlphaFoldDB" id="A0A368H4E8"/>
<accession>A0A368H4E8</accession>
<evidence type="ECO:0000313" key="2">
    <source>
        <dbReference type="EMBL" id="RCN51483.1"/>
    </source>
</evidence>
<feature type="region of interest" description="Disordered" evidence="1">
    <location>
        <begin position="72"/>
        <end position="107"/>
    </location>
</feature>
<dbReference type="Proteomes" id="UP000252519">
    <property type="component" value="Unassembled WGS sequence"/>
</dbReference>
<organism evidence="2 3">
    <name type="scientific">Ancylostoma caninum</name>
    <name type="common">Dog hookworm</name>
    <dbReference type="NCBI Taxonomy" id="29170"/>
    <lineage>
        <taxon>Eukaryota</taxon>
        <taxon>Metazoa</taxon>
        <taxon>Ecdysozoa</taxon>
        <taxon>Nematoda</taxon>
        <taxon>Chromadorea</taxon>
        <taxon>Rhabditida</taxon>
        <taxon>Rhabditina</taxon>
        <taxon>Rhabditomorpha</taxon>
        <taxon>Strongyloidea</taxon>
        <taxon>Ancylostomatidae</taxon>
        <taxon>Ancylostomatinae</taxon>
        <taxon>Ancylostoma</taxon>
    </lineage>
</organism>
<comment type="caution">
    <text evidence="2">The sequence shown here is derived from an EMBL/GenBank/DDBJ whole genome shotgun (WGS) entry which is preliminary data.</text>
</comment>
<protein>
    <submittedName>
        <fullName evidence="2">Uncharacterized protein</fullName>
    </submittedName>
</protein>
<name>A0A368H4E8_ANCCA</name>
<keyword evidence="3" id="KW-1185">Reference proteome</keyword>
<proteinExistence type="predicted"/>
<evidence type="ECO:0000313" key="3">
    <source>
        <dbReference type="Proteomes" id="UP000252519"/>
    </source>
</evidence>
<evidence type="ECO:0000256" key="1">
    <source>
        <dbReference type="SAM" id="MobiDB-lite"/>
    </source>
</evidence>
<sequence>MFRRSDFRPPKEWAHEFTEVENVEEHILERHRERLYAAQLEEQESNSSRNEVEKELIMMNLYVTCARTDMTRLGRSGSQTIGKPKDCSSAGSRGQPPPRRQHRAKRQ</sequence>